<gene>
    <name evidence="6" type="ORF">CLOSTHATH_06452</name>
</gene>
<feature type="transmembrane region" description="Helical" evidence="5">
    <location>
        <begin position="12"/>
        <end position="39"/>
    </location>
</feature>
<dbReference type="Gene3D" id="1.10.3720.10">
    <property type="entry name" value="MetI-like"/>
    <property type="match status" value="1"/>
</dbReference>
<comment type="caution">
    <text evidence="6">The sequence shown here is derived from an EMBL/GenBank/DDBJ whole genome shotgun (WGS) entry which is preliminary data.</text>
</comment>
<evidence type="ECO:0000313" key="7">
    <source>
        <dbReference type="Proteomes" id="UP000004968"/>
    </source>
</evidence>
<feature type="non-terminal residue" evidence="6">
    <location>
        <position position="55"/>
    </location>
</feature>
<dbReference type="InterPro" id="IPR035906">
    <property type="entry name" value="MetI-like_sf"/>
</dbReference>
<evidence type="ECO:0000256" key="4">
    <source>
        <dbReference type="ARBA" id="ARBA00023136"/>
    </source>
</evidence>
<evidence type="ECO:0000256" key="3">
    <source>
        <dbReference type="ARBA" id="ARBA00022989"/>
    </source>
</evidence>
<evidence type="ECO:0000256" key="2">
    <source>
        <dbReference type="ARBA" id="ARBA00022692"/>
    </source>
</evidence>
<proteinExistence type="predicted"/>
<dbReference type="GO" id="GO:0016020">
    <property type="term" value="C:membrane"/>
    <property type="evidence" value="ECO:0007669"/>
    <property type="project" value="UniProtKB-SubCell"/>
</dbReference>
<organism evidence="6 7">
    <name type="scientific">Hungatella hathewayi DSM 13479</name>
    <dbReference type="NCBI Taxonomy" id="566550"/>
    <lineage>
        <taxon>Bacteria</taxon>
        <taxon>Bacillati</taxon>
        <taxon>Bacillota</taxon>
        <taxon>Clostridia</taxon>
        <taxon>Lachnospirales</taxon>
        <taxon>Lachnospiraceae</taxon>
        <taxon>Hungatella</taxon>
    </lineage>
</organism>
<keyword evidence="4 5" id="KW-0472">Membrane</keyword>
<reference evidence="6 7" key="1">
    <citation type="submission" date="2010-01" db="EMBL/GenBank/DDBJ databases">
        <authorList>
            <person name="Weinstock G."/>
            <person name="Sodergren E."/>
            <person name="Clifton S."/>
            <person name="Fulton L."/>
            <person name="Fulton B."/>
            <person name="Courtney L."/>
            <person name="Fronick C."/>
            <person name="Harrison M."/>
            <person name="Strong C."/>
            <person name="Farmer C."/>
            <person name="Delahaunty K."/>
            <person name="Markovic C."/>
            <person name="Hall O."/>
            <person name="Minx P."/>
            <person name="Tomlinson C."/>
            <person name="Mitreva M."/>
            <person name="Nelson J."/>
            <person name="Hou S."/>
            <person name="Wollam A."/>
            <person name="Pepin K.H."/>
            <person name="Johnson M."/>
            <person name="Bhonagiri V."/>
            <person name="Nash W.E."/>
            <person name="Warren W."/>
            <person name="Chinwalla A."/>
            <person name="Mardis E.R."/>
            <person name="Wilson R.K."/>
        </authorList>
    </citation>
    <scope>NUCLEOTIDE SEQUENCE [LARGE SCALE GENOMIC DNA]</scope>
    <source>
        <strain evidence="6 7">DSM 13479</strain>
    </source>
</reference>
<dbReference type="Proteomes" id="UP000004968">
    <property type="component" value="Unassembled WGS sequence"/>
</dbReference>
<evidence type="ECO:0000256" key="1">
    <source>
        <dbReference type="ARBA" id="ARBA00004141"/>
    </source>
</evidence>
<evidence type="ECO:0000313" key="6">
    <source>
        <dbReference type="EMBL" id="EFC95362.1"/>
    </source>
</evidence>
<comment type="subcellular location">
    <subcellularLocation>
        <location evidence="1">Membrane</location>
        <topology evidence="1">Multi-pass membrane protein</topology>
    </subcellularLocation>
</comment>
<keyword evidence="3 5" id="KW-1133">Transmembrane helix</keyword>
<name>D3AS45_9FIRM</name>
<sequence>MKNKKLRKRCEGYLYVAPWLFGFIVLTLIPFLCLIYFSLTEYNMLSVPKWNGIQN</sequence>
<evidence type="ECO:0000256" key="5">
    <source>
        <dbReference type="SAM" id="Phobius"/>
    </source>
</evidence>
<dbReference type="AlphaFoldDB" id="D3AS45"/>
<accession>D3AS45</accession>
<dbReference type="EMBL" id="ACIO01000768">
    <property type="protein sequence ID" value="EFC95362.1"/>
    <property type="molecule type" value="Genomic_DNA"/>
</dbReference>
<protein>
    <recommendedName>
        <fullName evidence="8">ABC transmembrane type-1 domain-containing protein</fullName>
    </recommendedName>
</protein>
<dbReference type="HOGENOM" id="CLU_203802_0_0_9"/>
<evidence type="ECO:0008006" key="8">
    <source>
        <dbReference type="Google" id="ProtNLM"/>
    </source>
</evidence>
<keyword evidence="2 5" id="KW-0812">Transmembrane</keyword>